<evidence type="ECO:0000313" key="7">
    <source>
        <dbReference type="Proteomes" id="UP000051643"/>
    </source>
</evidence>
<reference evidence="6" key="1">
    <citation type="submission" date="2015-10" db="EMBL/GenBank/DDBJ databases">
        <title>Draft genome sequence of Salegentibacter mishustinae KCTC 12263.</title>
        <authorList>
            <person name="Lin W."/>
            <person name="Zheng Q."/>
        </authorList>
    </citation>
    <scope>NUCLEOTIDE SEQUENCE [LARGE SCALE GENOMIC DNA]</scope>
    <source>
        <strain evidence="6">KCTC 12263</strain>
    </source>
</reference>
<proteinExistence type="inferred from homology"/>
<accession>A0A0Q9ZFX3</accession>
<evidence type="ECO:0000259" key="5">
    <source>
        <dbReference type="Pfam" id="PF01420"/>
    </source>
</evidence>
<dbReference type="InterPro" id="IPR044946">
    <property type="entry name" value="Restrct_endonuc_typeI_TRD_sf"/>
</dbReference>
<keyword evidence="2" id="KW-0680">Restriction system</keyword>
<keyword evidence="3" id="KW-0238">DNA-binding</keyword>
<evidence type="ECO:0000256" key="1">
    <source>
        <dbReference type="ARBA" id="ARBA00010923"/>
    </source>
</evidence>
<dbReference type="EMBL" id="LKTP01000012">
    <property type="protein sequence ID" value="KRG29026.1"/>
    <property type="molecule type" value="Genomic_DNA"/>
</dbReference>
<gene>
    <name evidence="6" type="ORF">APR42_03615</name>
</gene>
<evidence type="ECO:0000256" key="4">
    <source>
        <dbReference type="SAM" id="Coils"/>
    </source>
</evidence>
<dbReference type="OrthoDB" id="9816225at2"/>
<dbReference type="Gene3D" id="3.90.220.20">
    <property type="entry name" value="DNA methylase specificity domains"/>
    <property type="match status" value="2"/>
</dbReference>
<keyword evidence="7" id="KW-1185">Reference proteome</keyword>
<keyword evidence="4" id="KW-0175">Coiled coil</keyword>
<name>A0A0Q9ZFX3_9FLAO</name>
<dbReference type="CDD" id="cd17517">
    <property type="entry name" value="RMtype1_S_EcoKI_StySPI-TRD2-CR2_like"/>
    <property type="match status" value="1"/>
</dbReference>
<dbReference type="PANTHER" id="PTHR43140:SF1">
    <property type="entry name" value="TYPE I RESTRICTION ENZYME ECOKI SPECIFICITY SUBUNIT"/>
    <property type="match status" value="1"/>
</dbReference>
<protein>
    <recommendedName>
        <fullName evidence="5">Type I restriction modification DNA specificity domain-containing protein</fullName>
    </recommendedName>
</protein>
<dbReference type="REBASE" id="149288">
    <property type="entry name" value="S.Smi12263ORF3610P"/>
</dbReference>
<dbReference type="GO" id="GO:0003677">
    <property type="term" value="F:DNA binding"/>
    <property type="evidence" value="ECO:0007669"/>
    <property type="project" value="UniProtKB-KW"/>
</dbReference>
<comment type="caution">
    <text evidence="6">The sequence shown here is derived from an EMBL/GenBank/DDBJ whole genome shotgun (WGS) entry which is preliminary data.</text>
</comment>
<dbReference type="Proteomes" id="UP000051643">
    <property type="component" value="Unassembled WGS sequence"/>
</dbReference>
<sequence>MTKELPYADLKLQFIEAINREKSNSKKKLREKFRNTDWFFDFDFSLPENWLNVNIMDVTWLVTCGVAKKPRYVDEGIPFLSAQNARPFKANLNKIKYISKEQFSKLTVGGKPELEDVLYTRVGNCGEAAKVPFEFDFAIYVSLTLIKPIHELINSDFLVAYLNSYYGRTQAHTGAIGSGLKNLNVNNVRKYRIPLPPLAEQERIVAKLDNLFSRSDKIKASLAKIPQLLQNFRQQVLAQAVTGKLTEGWREGRNFEWGFTELSKYCESSFYGPRFNKTAYSNTGYRTVRTTDMSDSGQIVISENIPKVEITDPNKLELYRVKTGDLLITRTGSIGKMARYFGSEIIIPSAYLIRFRFNENALTDFVYYSLISPQLQKEMGLNSTAITQPNLNAKKIKNLKIPDIEIEEQQEIVNRVETLFEKADKIQEKYELLKAKIEQLPQAILHKAFKGELVPQLASDGDARELLREIEGLKAESLLKKASGRRKSIKDFGKEYTLDQENQLKVAEEKETYKE</sequence>
<evidence type="ECO:0000313" key="6">
    <source>
        <dbReference type="EMBL" id="KRG29026.1"/>
    </source>
</evidence>
<dbReference type="PANTHER" id="PTHR43140">
    <property type="entry name" value="TYPE-1 RESTRICTION ENZYME ECOKI SPECIFICITY PROTEIN"/>
    <property type="match status" value="1"/>
</dbReference>
<feature type="domain" description="Type I restriction modification DNA specificity" evidence="5">
    <location>
        <begin position="47"/>
        <end position="225"/>
    </location>
</feature>
<dbReference type="GO" id="GO:0009307">
    <property type="term" value="P:DNA restriction-modification system"/>
    <property type="evidence" value="ECO:0007669"/>
    <property type="project" value="UniProtKB-KW"/>
</dbReference>
<comment type="similarity">
    <text evidence="1">Belongs to the type-I restriction system S methylase family.</text>
</comment>
<evidence type="ECO:0000256" key="3">
    <source>
        <dbReference type="ARBA" id="ARBA00023125"/>
    </source>
</evidence>
<evidence type="ECO:0000256" key="2">
    <source>
        <dbReference type="ARBA" id="ARBA00022747"/>
    </source>
</evidence>
<dbReference type="InterPro" id="IPR000055">
    <property type="entry name" value="Restrct_endonuc_typeI_TRD"/>
</dbReference>
<dbReference type="SUPFAM" id="SSF116734">
    <property type="entry name" value="DNA methylase specificity domain"/>
    <property type="match status" value="2"/>
</dbReference>
<dbReference type="RefSeq" id="WP_057481501.1">
    <property type="nucleotide sequence ID" value="NZ_BMWR01000003.1"/>
</dbReference>
<feature type="domain" description="Type I restriction modification DNA specificity" evidence="5">
    <location>
        <begin position="256"/>
        <end position="430"/>
    </location>
</feature>
<dbReference type="AlphaFoldDB" id="A0A0Q9ZFX3"/>
<organism evidence="6 7">
    <name type="scientific">Salegentibacter mishustinae</name>
    <dbReference type="NCBI Taxonomy" id="270918"/>
    <lineage>
        <taxon>Bacteria</taxon>
        <taxon>Pseudomonadati</taxon>
        <taxon>Bacteroidota</taxon>
        <taxon>Flavobacteriia</taxon>
        <taxon>Flavobacteriales</taxon>
        <taxon>Flavobacteriaceae</taxon>
        <taxon>Salegentibacter</taxon>
    </lineage>
</organism>
<feature type="coiled-coil region" evidence="4">
    <location>
        <begin position="416"/>
        <end position="443"/>
    </location>
</feature>
<dbReference type="STRING" id="270918.APR42_03615"/>
<dbReference type="InterPro" id="IPR051212">
    <property type="entry name" value="Type-I_RE_S_subunit"/>
</dbReference>
<dbReference type="CDD" id="cd17246">
    <property type="entry name" value="RMtype1_S_SonII-TRD2-CR2_like"/>
    <property type="match status" value="1"/>
</dbReference>
<dbReference type="Pfam" id="PF01420">
    <property type="entry name" value="Methylase_S"/>
    <property type="match status" value="2"/>
</dbReference>